<keyword evidence="1" id="KW-0812">Transmembrane</keyword>
<keyword evidence="1" id="KW-1133">Transmembrane helix</keyword>
<proteinExistence type="predicted"/>
<feature type="domain" description="Ice-binding protein C-terminal" evidence="3">
    <location>
        <begin position="216"/>
        <end position="240"/>
    </location>
</feature>
<evidence type="ECO:0000313" key="5">
    <source>
        <dbReference type="Proteomes" id="UP000199470"/>
    </source>
</evidence>
<dbReference type="AlphaFoldDB" id="A0A1I4NP05"/>
<feature type="transmembrane region" description="Helical" evidence="1">
    <location>
        <begin position="220"/>
        <end position="237"/>
    </location>
</feature>
<dbReference type="NCBIfam" id="TIGR02595">
    <property type="entry name" value="PEP_CTERM"/>
    <property type="match status" value="1"/>
</dbReference>
<keyword evidence="2" id="KW-0732">Signal</keyword>
<protein>
    <submittedName>
        <fullName evidence="4">PEP-CTERM protein-sorting domain-containing protein</fullName>
    </submittedName>
</protein>
<evidence type="ECO:0000313" key="4">
    <source>
        <dbReference type="EMBL" id="SFM17047.1"/>
    </source>
</evidence>
<dbReference type="InterPro" id="IPR013424">
    <property type="entry name" value="Ice-binding_C"/>
</dbReference>
<evidence type="ECO:0000256" key="1">
    <source>
        <dbReference type="SAM" id="Phobius"/>
    </source>
</evidence>
<dbReference type="Pfam" id="PF07589">
    <property type="entry name" value="PEP-CTERM"/>
    <property type="match status" value="1"/>
</dbReference>
<evidence type="ECO:0000259" key="3">
    <source>
        <dbReference type="Pfam" id="PF07589"/>
    </source>
</evidence>
<accession>A0A1I4NP05</accession>
<keyword evidence="1" id="KW-0472">Membrane</keyword>
<dbReference type="OrthoDB" id="345880at2"/>
<dbReference type="RefSeq" id="WP_093388525.1">
    <property type="nucleotide sequence ID" value="NZ_FOTW01000014.1"/>
</dbReference>
<reference evidence="4 5" key="1">
    <citation type="submission" date="2016-10" db="EMBL/GenBank/DDBJ databases">
        <authorList>
            <person name="de Groot N.N."/>
        </authorList>
    </citation>
    <scope>NUCLEOTIDE SEQUENCE [LARGE SCALE GENOMIC DNA]</scope>
    <source>
        <strain evidence="4 5">ATCC 43154</strain>
    </source>
</reference>
<organism evidence="4 5">
    <name type="scientific">Rugamonas rubra</name>
    <dbReference type="NCBI Taxonomy" id="758825"/>
    <lineage>
        <taxon>Bacteria</taxon>
        <taxon>Pseudomonadati</taxon>
        <taxon>Pseudomonadota</taxon>
        <taxon>Betaproteobacteria</taxon>
        <taxon>Burkholderiales</taxon>
        <taxon>Oxalobacteraceae</taxon>
        <taxon>Telluria group</taxon>
        <taxon>Rugamonas</taxon>
    </lineage>
</organism>
<feature type="signal peptide" evidence="2">
    <location>
        <begin position="1"/>
        <end position="28"/>
    </location>
</feature>
<evidence type="ECO:0000256" key="2">
    <source>
        <dbReference type="SAM" id="SignalP"/>
    </source>
</evidence>
<sequence length="244" mass="24215">MRSTPFIQTTRLLALAGALALAAPFAHATGAGFGANLIVNGDAEAGVGSSDGGLGSTPGWSLSSNFSTVRYGAGGGFPSASDAGPANRGLNFFAGGDSNGASRASQVIDLSAYAGAINSGKTQFDLAGWLGGYASQGDNAMLSATFLDAGGNVLGSASLAPVGAAERHSQTGLVARDTQGYVPVGAVTVGIALDMKRLDGSYNDGYADNLSFAIAPVPEPGTWAMLVGGLALLGGLAKRKQRKA</sequence>
<feature type="chain" id="PRO_5011532907" evidence="2">
    <location>
        <begin position="29"/>
        <end position="244"/>
    </location>
</feature>
<name>A0A1I4NP05_9BURK</name>
<dbReference type="EMBL" id="FOTW01000014">
    <property type="protein sequence ID" value="SFM17047.1"/>
    <property type="molecule type" value="Genomic_DNA"/>
</dbReference>
<dbReference type="Proteomes" id="UP000199470">
    <property type="component" value="Unassembled WGS sequence"/>
</dbReference>
<gene>
    <name evidence="4" type="ORF">SAMN02982985_03018</name>
</gene>
<keyword evidence="5" id="KW-1185">Reference proteome</keyword>